<proteinExistence type="predicted"/>
<feature type="region of interest" description="Disordered" evidence="1">
    <location>
        <begin position="1"/>
        <end position="20"/>
    </location>
</feature>
<reference evidence="2" key="1">
    <citation type="submission" date="2015-07" db="EMBL/GenBank/DDBJ databases">
        <title>MeaNS - Measles Nucleotide Surveillance Program.</title>
        <authorList>
            <person name="Tran T."/>
            <person name="Druce J."/>
        </authorList>
    </citation>
    <scope>NUCLEOTIDE SEQUENCE</scope>
    <source>
        <strain evidence="2">UCB-OBI-ISO-001</strain>
        <tissue evidence="2">Gonad</tissue>
    </source>
</reference>
<dbReference type="EMBL" id="KQ418956">
    <property type="protein sequence ID" value="KOF85185.1"/>
    <property type="molecule type" value="Genomic_DNA"/>
</dbReference>
<evidence type="ECO:0000313" key="2">
    <source>
        <dbReference type="EMBL" id="KOF85185.1"/>
    </source>
</evidence>
<dbReference type="AlphaFoldDB" id="A0A0L8H8V3"/>
<protein>
    <submittedName>
        <fullName evidence="2">Uncharacterized protein</fullName>
    </submittedName>
</protein>
<name>A0A0L8H8V3_OCTBM</name>
<sequence>MVSGLHILEKDIVHSSSSPQAEEACARYESEAVDWPKWCHDVTVTRTGPPSSSAESKQNSMLITTLK</sequence>
<evidence type="ECO:0000256" key="1">
    <source>
        <dbReference type="SAM" id="MobiDB-lite"/>
    </source>
</evidence>
<feature type="region of interest" description="Disordered" evidence="1">
    <location>
        <begin position="46"/>
        <end position="67"/>
    </location>
</feature>
<organism evidence="2">
    <name type="scientific">Octopus bimaculoides</name>
    <name type="common">California two-spotted octopus</name>
    <dbReference type="NCBI Taxonomy" id="37653"/>
    <lineage>
        <taxon>Eukaryota</taxon>
        <taxon>Metazoa</taxon>
        <taxon>Spiralia</taxon>
        <taxon>Lophotrochozoa</taxon>
        <taxon>Mollusca</taxon>
        <taxon>Cephalopoda</taxon>
        <taxon>Coleoidea</taxon>
        <taxon>Octopodiformes</taxon>
        <taxon>Octopoda</taxon>
        <taxon>Incirrata</taxon>
        <taxon>Octopodidae</taxon>
        <taxon>Octopus</taxon>
    </lineage>
</organism>
<gene>
    <name evidence="2" type="ORF">OCBIM_22020719mg</name>
</gene>
<accession>A0A0L8H8V3</accession>